<dbReference type="GO" id="GO:0034499">
    <property type="term" value="P:late endosome to Golgi transport"/>
    <property type="evidence" value="ECO:0007669"/>
    <property type="project" value="TreeGrafter"/>
</dbReference>
<dbReference type="Pfam" id="PF00787">
    <property type="entry name" value="PX"/>
    <property type="match status" value="1"/>
</dbReference>
<dbReference type="PANTHER" id="PTHR45963">
    <property type="entry name" value="RE52028P"/>
    <property type="match status" value="1"/>
</dbReference>
<dbReference type="PROSITE" id="PS50195">
    <property type="entry name" value="PX"/>
    <property type="match status" value="1"/>
</dbReference>
<protein>
    <recommendedName>
        <fullName evidence="5">Sorting nexin-3</fullName>
    </recommendedName>
</protein>
<dbReference type="RefSeq" id="XP_022289399.1">
    <property type="nucleotide sequence ID" value="XM_022433691.1"/>
</dbReference>
<comment type="function">
    <text evidence="14">Required for retention of late Golgi membrane proteins. Component of the retrieval machinery that functions by direct interaction with the cytosolic tails of certain TGN membrane proteins during the sorting/budding process at the prevacuolar compartment. Binds phosphatidylinositol 3-phosphate (PtdIns(P3)).</text>
</comment>
<dbReference type="InterPro" id="IPR001683">
    <property type="entry name" value="PX_dom"/>
</dbReference>
<evidence type="ECO:0000256" key="6">
    <source>
        <dbReference type="ARBA" id="ARBA00022448"/>
    </source>
</evidence>
<keyword evidence="7" id="KW-0963">Cytoplasm</keyword>
<evidence type="ECO:0000256" key="5">
    <source>
        <dbReference type="ARBA" id="ARBA00020436"/>
    </source>
</evidence>
<dbReference type="Gene3D" id="3.30.1520.10">
    <property type="entry name" value="Phox-like domain"/>
    <property type="match status" value="1"/>
</dbReference>
<proteinExistence type="inferred from homology"/>
<evidence type="ECO:0000259" key="16">
    <source>
        <dbReference type="PROSITE" id="PS50195"/>
    </source>
</evidence>
<feature type="domain" description="PX" evidence="16">
    <location>
        <begin position="30"/>
        <end position="154"/>
    </location>
</feature>
<evidence type="ECO:0000256" key="8">
    <source>
        <dbReference type="ARBA" id="ARBA00022553"/>
    </source>
</evidence>
<dbReference type="SUPFAM" id="SSF64268">
    <property type="entry name" value="PX domain"/>
    <property type="match status" value="1"/>
</dbReference>
<evidence type="ECO:0000256" key="14">
    <source>
        <dbReference type="ARBA" id="ARBA00025533"/>
    </source>
</evidence>
<evidence type="ECO:0000313" key="18">
    <source>
        <dbReference type="RefSeq" id="XP_022289399.1"/>
    </source>
</evidence>
<evidence type="ECO:0000256" key="12">
    <source>
        <dbReference type="ARBA" id="ARBA00023121"/>
    </source>
</evidence>
<name>A0A8B8AHC4_CRAVI</name>
<evidence type="ECO:0000256" key="15">
    <source>
        <dbReference type="SAM" id="MobiDB-lite"/>
    </source>
</evidence>
<dbReference type="GeneID" id="111101256"/>
<evidence type="ECO:0000256" key="10">
    <source>
        <dbReference type="ARBA" id="ARBA00022990"/>
    </source>
</evidence>
<feature type="region of interest" description="Disordered" evidence="15">
    <location>
        <begin position="1"/>
        <end position="20"/>
    </location>
</feature>
<keyword evidence="17" id="KW-1185">Reference proteome</keyword>
<dbReference type="GO" id="GO:0032266">
    <property type="term" value="F:phosphatidylinositol-3-phosphate binding"/>
    <property type="evidence" value="ECO:0007669"/>
    <property type="project" value="TreeGrafter"/>
</dbReference>
<dbReference type="AlphaFoldDB" id="A0A8B8AHC4"/>
<comment type="subcellular location">
    <subcellularLocation>
        <location evidence="3">Cytoplasm</location>
    </subcellularLocation>
    <subcellularLocation>
        <location evidence="2">Golgi apparatus membrane</location>
        <topology evidence="2">Peripheral membrane protein</topology>
        <orientation evidence="2">Cytoplasmic side</orientation>
    </subcellularLocation>
    <subcellularLocation>
        <location evidence="1">Prevacuolar compartment membrane</location>
        <topology evidence="1">Peripheral membrane protein</topology>
        <orientation evidence="1">Cytoplasmic side</orientation>
    </subcellularLocation>
</comment>
<keyword evidence="11" id="KW-0333">Golgi apparatus</keyword>
<gene>
    <name evidence="18" type="primary">LOC111101256</name>
</gene>
<evidence type="ECO:0000256" key="2">
    <source>
        <dbReference type="ARBA" id="ARBA00004255"/>
    </source>
</evidence>
<dbReference type="FunFam" id="3.30.1520.10:FF:000002">
    <property type="entry name" value="Sorting nexin 12"/>
    <property type="match status" value="1"/>
</dbReference>
<keyword evidence="10" id="KW-0007">Acetylation</keyword>
<organism evidence="17 18">
    <name type="scientific">Crassostrea virginica</name>
    <name type="common">Eastern oyster</name>
    <dbReference type="NCBI Taxonomy" id="6565"/>
    <lineage>
        <taxon>Eukaryota</taxon>
        <taxon>Metazoa</taxon>
        <taxon>Spiralia</taxon>
        <taxon>Lophotrochozoa</taxon>
        <taxon>Mollusca</taxon>
        <taxon>Bivalvia</taxon>
        <taxon>Autobranchia</taxon>
        <taxon>Pteriomorphia</taxon>
        <taxon>Ostreida</taxon>
        <taxon>Ostreoidea</taxon>
        <taxon>Ostreidae</taxon>
        <taxon>Crassostrea</taxon>
    </lineage>
</organism>
<dbReference type="Proteomes" id="UP000694844">
    <property type="component" value="Chromosome 6"/>
</dbReference>
<dbReference type="GO" id="GO:0032456">
    <property type="term" value="P:endocytic recycling"/>
    <property type="evidence" value="ECO:0007669"/>
    <property type="project" value="TreeGrafter"/>
</dbReference>
<sequence length="165" mass="19210">MSTNNQPATARIQAKKQTLEDAYSPPANFLEIDITDPQTHGLPKSKGRYTDYAVKMKTNLPVFKVKESTVRRRYSDFEWLRNELERDSKIVVPPLPGKAWKRQLPFRSDEGIFEDEFIEDRRKGLEQFINRSAGHPLAQNEKCLHMFLQETNIDKNYVPGKIRTT</sequence>
<evidence type="ECO:0000256" key="4">
    <source>
        <dbReference type="ARBA" id="ARBA00010883"/>
    </source>
</evidence>
<dbReference type="GO" id="GO:0051246">
    <property type="term" value="P:regulation of protein metabolic process"/>
    <property type="evidence" value="ECO:0007669"/>
    <property type="project" value="UniProtKB-ARBA"/>
</dbReference>
<dbReference type="GO" id="GO:0031901">
    <property type="term" value="C:early endosome membrane"/>
    <property type="evidence" value="ECO:0007669"/>
    <property type="project" value="TreeGrafter"/>
</dbReference>
<evidence type="ECO:0000256" key="13">
    <source>
        <dbReference type="ARBA" id="ARBA00023136"/>
    </source>
</evidence>
<evidence type="ECO:0000313" key="17">
    <source>
        <dbReference type="Proteomes" id="UP000694844"/>
    </source>
</evidence>
<keyword evidence="6" id="KW-0813">Transport</keyword>
<evidence type="ECO:0000256" key="11">
    <source>
        <dbReference type="ARBA" id="ARBA00023034"/>
    </source>
</evidence>
<accession>A0A8B8AHC4</accession>
<comment type="similarity">
    <text evidence="4">Belongs to the sorting nexin family.</text>
</comment>
<reference evidence="18" key="1">
    <citation type="submission" date="2025-08" db="UniProtKB">
        <authorList>
            <consortium name="RefSeq"/>
        </authorList>
    </citation>
    <scope>IDENTIFICATION</scope>
    <source>
        <tissue evidence="18">Whole sample</tissue>
    </source>
</reference>
<dbReference type="InterPro" id="IPR036871">
    <property type="entry name" value="PX_dom_sf"/>
</dbReference>
<keyword evidence="9" id="KW-0653">Protein transport</keyword>
<dbReference type="SMART" id="SM00312">
    <property type="entry name" value="PX"/>
    <property type="match status" value="1"/>
</dbReference>
<dbReference type="OrthoDB" id="5227681at2759"/>
<dbReference type="GO" id="GO:0030904">
    <property type="term" value="C:retromer complex"/>
    <property type="evidence" value="ECO:0007669"/>
    <property type="project" value="TreeGrafter"/>
</dbReference>
<dbReference type="PANTHER" id="PTHR45963:SF2">
    <property type="entry name" value="RE52028P"/>
    <property type="match status" value="1"/>
</dbReference>
<keyword evidence="12" id="KW-0446">Lipid-binding</keyword>
<evidence type="ECO:0000256" key="1">
    <source>
        <dbReference type="ARBA" id="ARBA00004179"/>
    </source>
</evidence>
<dbReference type="GO" id="GO:0015031">
    <property type="term" value="P:protein transport"/>
    <property type="evidence" value="ECO:0007669"/>
    <property type="project" value="UniProtKB-KW"/>
</dbReference>
<evidence type="ECO:0000256" key="7">
    <source>
        <dbReference type="ARBA" id="ARBA00022490"/>
    </source>
</evidence>
<evidence type="ECO:0000256" key="3">
    <source>
        <dbReference type="ARBA" id="ARBA00004496"/>
    </source>
</evidence>
<dbReference type="CDD" id="cd06894">
    <property type="entry name" value="PX_SNX3_like"/>
    <property type="match status" value="1"/>
</dbReference>
<keyword evidence="8" id="KW-0597">Phosphoprotein</keyword>
<dbReference type="InterPro" id="IPR051074">
    <property type="entry name" value="Sorting_Nexin"/>
</dbReference>
<keyword evidence="13" id="KW-0472">Membrane</keyword>
<evidence type="ECO:0000256" key="9">
    <source>
        <dbReference type="ARBA" id="ARBA00022927"/>
    </source>
</evidence>
<dbReference type="GO" id="GO:0000139">
    <property type="term" value="C:Golgi membrane"/>
    <property type="evidence" value="ECO:0007669"/>
    <property type="project" value="UniProtKB-SubCell"/>
</dbReference>